<feature type="compositionally biased region" description="Acidic residues" evidence="11">
    <location>
        <begin position="1"/>
        <end position="11"/>
    </location>
</feature>
<dbReference type="GO" id="GO:0097602">
    <property type="term" value="F:cullin family protein binding"/>
    <property type="evidence" value="ECO:0007669"/>
    <property type="project" value="InterPro"/>
</dbReference>
<feature type="compositionally biased region" description="Polar residues" evidence="11">
    <location>
        <begin position="14"/>
        <end position="25"/>
    </location>
</feature>
<dbReference type="WBParaSite" id="HCON_00130800-00001">
    <property type="protein sequence ID" value="HCON_00130800-00001"/>
    <property type="gene ID" value="HCON_00130800"/>
</dbReference>
<feature type="domain" description="RING-type" evidence="12">
    <location>
        <begin position="95"/>
        <end position="139"/>
    </location>
</feature>
<evidence type="ECO:0000256" key="11">
    <source>
        <dbReference type="SAM" id="MobiDB-lite"/>
    </source>
</evidence>
<keyword evidence="4" id="KW-0479">Metal-binding</keyword>
<dbReference type="GO" id="GO:0051301">
    <property type="term" value="P:cell division"/>
    <property type="evidence" value="ECO:0007669"/>
    <property type="project" value="UniProtKB-KW"/>
</dbReference>
<proteinExistence type="inferred from homology"/>
<keyword evidence="3" id="KW-0132">Cell division</keyword>
<keyword evidence="13" id="KW-1185">Reference proteome</keyword>
<feature type="region of interest" description="Disordered" evidence="11">
    <location>
        <begin position="1"/>
        <end position="47"/>
    </location>
</feature>
<evidence type="ECO:0000259" key="12">
    <source>
        <dbReference type="PROSITE" id="PS50089"/>
    </source>
</evidence>
<accession>A0A7I4YRB4</accession>
<evidence type="ECO:0000313" key="13">
    <source>
        <dbReference type="Proteomes" id="UP000025227"/>
    </source>
</evidence>
<evidence type="ECO:0000256" key="6">
    <source>
        <dbReference type="ARBA" id="ARBA00022776"/>
    </source>
</evidence>
<evidence type="ECO:0000256" key="3">
    <source>
        <dbReference type="ARBA" id="ARBA00022618"/>
    </source>
</evidence>
<evidence type="ECO:0000256" key="5">
    <source>
        <dbReference type="ARBA" id="ARBA00022771"/>
    </source>
</evidence>
<dbReference type="PROSITE" id="PS50089">
    <property type="entry name" value="ZF_RING_2"/>
    <property type="match status" value="1"/>
</dbReference>
<name>A0A7I4YRB4_HAECO</name>
<evidence type="ECO:0000256" key="2">
    <source>
        <dbReference type="ARBA" id="ARBA00013928"/>
    </source>
</evidence>
<evidence type="ECO:0000256" key="7">
    <source>
        <dbReference type="ARBA" id="ARBA00022786"/>
    </source>
</evidence>
<keyword evidence="6" id="KW-0498">Mitosis</keyword>
<evidence type="ECO:0000256" key="8">
    <source>
        <dbReference type="ARBA" id="ARBA00022833"/>
    </source>
</evidence>
<dbReference type="AlphaFoldDB" id="A0A7I4YRB4"/>
<dbReference type="GO" id="GO:0005680">
    <property type="term" value="C:anaphase-promoting complex"/>
    <property type="evidence" value="ECO:0007669"/>
    <property type="project" value="InterPro"/>
</dbReference>
<organism evidence="13 14">
    <name type="scientific">Haemonchus contortus</name>
    <name type="common">Barber pole worm</name>
    <dbReference type="NCBI Taxonomy" id="6289"/>
    <lineage>
        <taxon>Eukaryota</taxon>
        <taxon>Metazoa</taxon>
        <taxon>Ecdysozoa</taxon>
        <taxon>Nematoda</taxon>
        <taxon>Chromadorea</taxon>
        <taxon>Rhabditida</taxon>
        <taxon>Rhabditina</taxon>
        <taxon>Rhabditomorpha</taxon>
        <taxon>Strongyloidea</taxon>
        <taxon>Trichostrongylidae</taxon>
        <taxon>Haemonchus</taxon>
    </lineage>
</organism>
<keyword evidence="8" id="KW-0862">Zinc</keyword>
<evidence type="ECO:0000313" key="14">
    <source>
        <dbReference type="WBParaSite" id="HCON_00130800-00001"/>
    </source>
</evidence>
<evidence type="ECO:0000256" key="4">
    <source>
        <dbReference type="ARBA" id="ARBA00022723"/>
    </source>
</evidence>
<dbReference type="PANTHER" id="PTHR11210">
    <property type="entry name" value="RING BOX"/>
    <property type="match status" value="1"/>
</dbReference>
<dbReference type="GO" id="GO:0008270">
    <property type="term" value="F:zinc ion binding"/>
    <property type="evidence" value="ECO:0007669"/>
    <property type="project" value="UniProtKB-KW"/>
</dbReference>
<dbReference type="OrthoDB" id="1681166at2759"/>
<protein>
    <recommendedName>
        <fullName evidence="2">Anaphase-promoting complex subunit 11</fullName>
    </recommendedName>
</protein>
<dbReference type="Pfam" id="PF12861">
    <property type="entry name" value="zf-ANAPC11"/>
    <property type="match status" value="1"/>
</dbReference>
<keyword evidence="9" id="KW-0131">Cell cycle</keyword>
<evidence type="ECO:0000256" key="1">
    <source>
        <dbReference type="ARBA" id="ARBA00009273"/>
    </source>
</evidence>
<dbReference type="InterPro" id="IPR024991">
    <property type="entry name" value="RING-H2_APC11"/>
</dbReference>
<dbReference type="Proteomes" id="UP000025227">
    <property type="component" value="Unplaced"/>
</dbReference>
<dbReference type="InterPro" id="IPR051031">
    <property type="entry name" value="RING-box_E3_Ubiquitin_Ligase"/>
</dbReference>
<dbReference type="Gene3D" id="3.30.40.10">
    <property type="entry name" value="Zinc/RING finger domain, C3HC4 (zinc finger)"/>
    <property type="match status" value="1"/>
</dbReference>
<evidence type="ECO:0000256" key="9">
    <source>
        <dbReference type="ARBA" id="ARBA00023306"/>
    </source>
</evidence>
<dbReference type="InterPro" id="IPR013083">
    <property type="entry name" value="Znf_RING/FYVE/PHD"/>
</dbReference>
<keyword evidence="7" id="KW-0833">Ubl conjugation pathway</keyword>
<dbReference type="GO" id="GO:0061630">
    <property type="term" value="F:ubiquitin protein ligase activity"/>
    <property type="evidence" value="ECO:0007669"/>
    <property type="project" value="InterPro"/>
</dbReference>
<dbReference type="CDD" id="cd16456">
    <property type="entry name" value="RING-H2_APC11"/>
    <property type="match status" value="1"/>
</dbReference>
<sequence length="146" mass="16579">MDEEMDIDVVADENGQQVNSEQDAPNRTIDEPLEDEDDDRNFNPTPAVRAAPVELPSNTRLKIKVNKLFVTAEWKWIEGGDDTCGICRMPFEACCVDCKCPGDECPLVLGQCKHPFHMHCIVKWTDAQNTPKPQCPLCRQEWKFAD</sequence>
<reference evidence="14" key="1">
    <citation type="submission" date="2020-12" db="UniProtKB">
        <authorList>
            <consortium name="WormBaseParasite"/>
        </authorList>
    </citation>
    <scope>IDENTIFICATION</scope>
    <source>
        <strain evidence="14">MHco3</strain>
    </source>
</reference>
<dbReference type="SUPFAM" id="SSF57850">
    <property type="entry name" value="RING/U-box"/>
    <property type="match status" value="1"/>
</dbReference>
<dbReference type="InterPro" id="IPR001841">
    <property type="entry name" value="Znf_RING"/>
</dbReference>
<evidence type="ECO:0000256" key="10">
    <source>
        <dbReference type="PROSITE-ProRule" id="PRU00175"/>
    </source>
</evidence>
<dbReference type="GO" id="GO:0031145">
    <property type="term" value="P:anaphase-promoting complex-dependent catabolic process"/>
    <property type="evidence" value="ECO:0007669"/>
    <property type="project" value="InterPro"/>
</dbReference>
<comment type="similarity">
    <text evidence="1">Belongs to the RING-box family.</text>
</comment>
<keyword evidence="5 10" id="KW-0863">Zinc-finger</keyword>